<dbReference type="OrthoDB" id="1372046at2759"/>
<dbReference type="PROSITE" id="PS00054">
    <property type="entry name" value="RIBOSOMAL_S11"/>
    <property type="match status" value="1"/>
</dbReference>
<proteinExistence type="inferred from homology"/>
<feature type="transmembrane region" description="Helical" evidence="27">
    <location>
        <begin position="368"/>
        <end position="388"/>
    </location>
</feature>
<evidence type="ECO:0000256" key="11">
    <source>
        <dbReference type="ARBA" id="ARBA00022980"/>
    </source>
</evidence>
<feature type="transmembrane region" description="Helical" evidence="27">
    <location>
        <begin position="334"/>
        <end position="356"/>
    </location>
</feature>
<dbReference type="AlphaFoldDB" id="A0A1R3HJ39"/>
<dbReference type="InterPro" id="IPR003524">
    <property type="entry name" value="PNAcMuramoyl-5peptid_Trfase"/>
</dbReference>
<dbReference type="GO" id="GO:0020037">
    <property type="term" value="F:heme binding"/>
    <property type="evidence" value="ECO:0007669"/>
    <property type="project" value="InterPro"/>
</dbReference>
<dbReference type="FunFam" id="3.30.420.80:FF:000002">
    <property type="entry name" value="40S ribosomal protein S14"/>
    <property type="match status" value="1"/>
</dbReference>
<dbReference type="InterPro" id="IPR000715">
    <property type="entry name" value="Glycosyl_transferase_4"/>
</dbReference>
<dbReference type="GO" id="GO:0005840">
    <property type="term" value="C:ribosome"/>
    <property type="evidence" value="ECO:0007669"/>
    <property type="project" value="UniProtKB-KW"/>
</dbReference>
<evidence type="ECO:0000256" key="12">
    <source>
        <dbReference type="ARBA" id="ARBA00022989"/>
    </source>
</evidence>
<dbReference type="InterPro" id="IPR002403">
    <property type="entry name" value="Cyt_P450_E_grp-IV"/>
</dbReference>
<dbReference type="NCBIfam" id="TIGR00445">
    <property type="entry name" value="mraY"/>
    <property type="match status" value="1"/>
</dbReference>
<dbReference type="Gene3D" id="1.10.630.10">
    <property type="entry name" value="Cytochrome P450"/>
    <property type="match status" value="1"/>
</dbReference>
<comment type="catalytic activity">
    <reaction evidence="23">
        <text>5-dehydroepisterol + NADPH + O2 + H(+) = ergosta-5,7,22,24(28)-tetraen-3beta-ol + NADP(+) + 2 H2O</text>
        <dbReference type="Rhea" id="RHEA:33467"/>
        <dbReference type="ChEBI" id="CHEBI:15377"/>
        <dbReference type="ChEBI" id="CHEBI:15378"/>
        <dbReference type="ChEBI" id="CHEBI:15379"/>
        <dbReference type="ChEBI" id="CHEBI:18249"/>
        <dbReference type="ChEBI" id="CHEBI:52972"/>
        <dbReference type="ChEBI" id="CHEBI:57783"/>
        <dbReference type="ChEBI" id="CHEBI:58349"/>
        <dbReference type="EC" id="1.14.19.41"/>
    </reaction>
</comment>
<evidence type="ECO:0000256" key="17">
    <source>
        <dbReference type="ARBA" id="ARBA00023136"/>
    </source>
</evidence>
<dbReference type="STRING" id="210143.A0A1R3HJ39"/>
<dbReference type="InterPro" id="IPR018102">
    <property type="entry name" value="Ribosomal_uS11_CS"/>
</dbReference>
<evidence type="ECO:0000256" key="10">
    <source>
        <dbReference type="ARBA" id="ARBA00022955"/>
    </source>
</evidence>
<dbReference type="Gramene" id="OMO70274">
    <property type="protein sequence ID" value="OMO70274"/>
    <property type="gene ID" value="CCACVL1_19028"/>
</dbReference>
<dbReference type="GO" id="GO:0005886">
    <property type="term" value="C:plasma membrane"/>
    <property type="evidence" value="ECO:0007669"/>
    <property type="project" value="TreeGrafter"/>
</dbReference>
<evidence type="ECO:0000256" key="15">
    <source>
        <dbReference type="ARBA" id="ARBA00023011"/>
    </source>
</evidence>
<dbReference type="Proteomes" id="UP000188268">
    <property type="component" value="Unassembled WGS sequence"/>
</dbReference>
<dbReference type="GO" id="GO:0004497">
    <property type="term" value="F:monooxygenase activity"/>
    <property type="evidence" value="ECO:0007669"/>
    <property type="project" value="UniProtKB-KW"/>
</dbReference>
<dbReference type="PROSITE" id="PS00086">
    <property type="entry name" value="CYTOCHROME_P450"/>
    <property type="match status" value="1"/>
</dbReference>
<reference evidence="28 29" key="1">
    <citation type="submission" date="2013-09" db="EMBL/GenBank/DDBJ databases">
        <title>Corchorus capsularis genome sequencing.</title>
        <authorList>
            <person name="Alam M."/>
            <person name="Haque M.S."/>
            <person name="Islam M.S."/>
            <person name="Emdad E.M."/>
            <person name="Islam M.M."/>
            <person name="Ahmed B."/>
            <person name="Halim A."/>
            <person name="Hossen Q.M.M."/>
            <person name="Hossain M.Z."/>
            <person name="Ahmed R."/>
            <person name="Khan M.M."/>
            <person name="Islam R."/>
            <person name="Rashid M.M."/>
            <person name="Khan S.A."/>
            <person name="Rahman M.S."/>
            <person name="Alam M."/>
        </authorList>
    </citation>
    <scope>NUCLEOTIDE SEQUENCE [LARGE SCALE GENOMIC DNA]</scope>
    <source>
        <strain evidence="29">cv. CVL-1</strain>
        <tissue evidence="28">Whole seedling</tissue>
    </source>
</reference>
<keyword evidence="24" id="KW-0349">Heme</keyword>
<keyword evidence="8 27" id="KW-0812">Transmembrane</keyword>
<feature type="transmembrane region" description="Helical" evidence="27">
    <location>
        <begin position="241"/>
        <end position="259"/>
    </location>
</feature>
<feature type="compositionally biased region" description="Low complexity" evidence="26">
    <location>
        <begin position="1"/>
        <end position="20"/>
    </location>
</feature>
<keyword evidence="19" id="KW-0753">Steroid metabolism</keyword>
<keyword evidence="9 24" id="KW-0479">Metal-binding</keyword>
<dbReference type="NCBIfam" id="NF007176">
    <property type="entry name" value="PRK09607.1"/>
    <property type="match status" value="1"/>
</dbReference>
<evidence type="ECO:0000256" key="8">
    <source>
        <dbReference type="ARBA" id="ARBA00022692"/>
    </source>
</evidence>
<dbReference type="GO" id="GO:1990904">
    <property type="term" value="C:ribonucleoprotein complex"/>
    <property type="evidence" value="ECO:0007669"/>
    <property type="project" value="UniProtKB-KW"/>
</dbReference>
<dbReference type="PROSITE" id="PS01348">
    <property type="entry name" value="MRAY_2"/>
    <property type="match status" value="1"/>
</dbReference>
<dbReference type="SUPFAM" id="SSF53137">
    <property type="entry name" value="Translational machinery components"/>
    <property type="match status" value="1"/>
</dbReference>
<feature type="transmembrane region" description="Helical" evidence="27">
    <location>
        <begin position="394"/>
        <end position="414"/>
    </location>
</feature>
<dbReference type="PANTHER" id="PTHR22926:SF5">
    <property type="entry name" value="PHOSPHO-N-ACETYLMURAMOYL-PENTAPEPTIDE-TRANSFERASE HOMOLOG"/>
    <property type="match status" value="1"/>
</dbReference>
<evidence type="ECO:0000256" key="25">
    <source>
        <dbReference type="RuleBase" id="RU003629"/>
    </source>
</evidence>
<accession>A0A1R3HJ39</accession>
<dbReference type="GO" id="GO:0071555">
    <property type="term" value="P:cell wall organization"/>
    <property type="evidence" value="ECO:0007669"/>
    <property type="project" value="TreeGrafter"/>
</dbReference>
<dbReference type="InterPro" id="IPR018480">
    <property type="entry name" value="PNAcMuramoyl-5peptid_Trfase_CS"/>
</dbReference>
<dbReference type="SUPFAM" id="SSF48264">
    <property type="entry name" value="Cytochrome P450"/>
    <property type="match status" value="1"/>
</dbReference>
<keyword evidence="14 24" id="KW-0408">Iron</keyword>
<name>A0A1R3HJ39_COCAP</name>
<evidence type="ECO:0000256" key="18">
    <source>
        <dbReference type="ARBA" id="ARBA00023166"/>
    </source>
</evidence>
<dbReference type="EC" id="1.14.19.41" evidence="21"/>
<sequence length="1109" mass="123319">MRSHSSSSNLHHFSSPGPSRSPKRRSFVPVLSRIRFLSSSRLHPAASSSYSPLKLQFKRSKHEQKRRRRFRYDVVKIKAADDDSVEISSFDDWAVDDSVATYMFASSSEGEDSDGEIVLNPLTEVDLPPVKVSTEEAITRTGHRLALVGRGQRRHRVYVGLFINLGLIIFLTLVLLLVDWWGWKIVRLPLAPFYLTSPFFISLILAACAGYVCVPLLKSLKFHQVIRKEGPARHSRKRRTPTLGGLFFIPVGISVAKFVTGFSSIEVSAAALATLGFGTIGLLDDVLSFIKQHNSGLSPRLRLVLEVAVGIWFSCWLDATNLSSPYGMKMLVPLPAPVGLVCLGKFYLLLTSFCFVSMGNGVNLTDGLDGLAGGTAALAFIGMSIAVLPVCPELAIFGASMAGACVGFLLHNRYKASVFMGDTGSLAIGGALAAMAACTGMFFPLFISSGFFVLEALSVIMQSRRKTREPKEDNVTLGPAVREGEYVFGVAHIFASFNDTFIHVTDLSGRETMVRITGGMKVKADRDESSPYAAMLAAQDVAQRCKELGITALHIKLRATGGNKTKTPGPGAQSALRALARSGMKIGRIEDVTPIPTDSTRRKGGLGTWDWAECKVLGIITFLARSWCVGALYKISYLRRKQNAPGPNLVLPFIGNAISLVRQPTRFWELQAELAASVGFSANYVVGKFILFIRSSELSHLIFANVRPDAFFLVGHPFGKKLFGEHNLIYMFGQDHKDLRRQIAPNFTPRALSTYTSLQQIIILEHLKSWERLSSESPAEPISLRLLVREMNLETSQTVFLGRYLPHESRGKFRDDYNLFNTGLMKLPFDLPGFAFRNARLGVERLLETLTDCAAQSRDRMSQGDEPTCLIDFWIQETVRELRESKTAPPHSSDREIGSYIFDFLFAAQDASTSSLLWAVTLLDSHPDVLQKVRDEVSRIWSPESDGLISADQLREMKYTQAVAREVVRYRAPATLVPHIAMQDFPLTESYTIRKGTIVMPSVYESSFQGFTEADRFDPDRFSEERQEEVIFKRNFLAFGAGAHQCVGQRYALNHLVLFIAMFVTLLDFKRHRTDGCDEIMYCPTICPKDGCKVFLARRCPRYPNLSLD</sequence>
<dbReference type="GO" id="GO:0000249">
    <property type="term" value="F:C-22 sterol desaturase (NADPH) activity"/>
    <property type="evidence" value="ECO:0007669"/>
    <property type="project" value="UniProtKB-EC"/>
</dbReference>
<keyword evidence="17 27" id="KW-0472">Membrane</keyword>
<comment type="similarity">
    <text evidence="4 25">Belongs to the universal ribosomal protein uS11 family.</text>
</comment>
<feature type="transmembrane region" description="Helical" evidence="27">
    <location>
        <begin position="198"/>
        <end position="220"/>
    </location>
</feature>
<keyword evidence="10" id="KW-0752">Steroid biosynthesis</keyword>
<evidence type="ECO:0000256" key="23">
    <source>
        <dbReference type="ARBA" id="ARBA00047463"/>
    </source>
</evidence>
<evidence type="ECO:0000256" key="16">
    <source>
        <dbReference type="ARBA" id="ARBA00023033"/>
    </source>
</evidence>
<dbReference type="Pfam" id="PF00067">
    <property type="entry name" value="p450"/>
    <property type="match status" value="1"/>
</dbReference>
<keyword evidence="10" id="KW-0443">Lipid metabolism</keyword>
<keyword evidence="11 25" id="KW-0689">Ribosomal protein</keyword>
<evidence type="ECO:0000256" key="22">
    <source>
        <dbReference type="ARBA" id="ARBA00041546"/>
    </source>
</evidence>
<evidence type="ECO:0000256" key="13">
    <source>
        <dbReference type="ARBA" id="ARBA00023002"/>
    </source>
</evidence>
<dbReference type="HAMAP" id="MF_01310">
    <property type="entry name" value="Ribosomal_uS11"/>
    <property type="match status" value="1"/>
</dbReference>
<evidence type="ECO:0000313" key="29">
    <source>
        <dbReference type="Proteomes" id="UP000188268"/>
    </source>
</evidence>
<dbReference type="PANTHER" id="PTHR22926">
    <property type="entry name" value="PHOSPHO-N-ACETYLMURAMOYL-PENTAPEPTIDE-TRANSFERASE"/>
    <property type="match status" value="1"/>
</dbReference>
<comment type="subcellular location">
    <subcellularLocation>
        <location evidence="2">Membrane</location>
        <topology evidence="2">Multi-pass membrane protein</topology>
    </subcellularLocation>
</comment>
<evidence type="ECO:0000256" key="7">
    <source>
        <dbReference type="ARBA" id="ARBA00022679"/>
    </source>
</evidence>
<keyword evidence="18" id="KW-1207">Sterol metabolism</keyword>
<dbReference type="GO" id="GO:0006412">
    <property type="term" value="P:translation"/>
    <property type="evidence" value="ECO:0007669"/>
    <property type="project" value="InterPro"/>
</dbReference>
<gene>
    <name evidence="28" type="ORF">CCACVL1_19028</name>
</gene>
<protein>
    <recommendedName>
        <fullName evidence="21">sterol 22-desaturase</fullName>
        <ecNumber evidence="21">1.14.19.41</ecNumber>
    </recommendedName>
    <alternativeName>
        <fullName evidence="22">C-22 sterol desaturase</fullName>
    </alternativeName>
</protein>
<dbReference type="Pfam" id="PF00953">
    <property type="entry name" value="Glycos_transf_4"/>
    <property type="match status" value="1"/>
</dbReference>
<dbReference type="EMBL" id="AWWV01011826">
    <property type="protein sequence ID" value="OMO70274.1"/>
    <property type="molecule type" value="Genomic_DNA"/>
</dbReference>
<comment type="similarity">
    <text evidence="5">Belongs to the cytochrome P450 family.</text>
</comment>
<evidence type="ECO:0000256" key="20">
    <source>
        <dbReference type="ARBA" id="ARBA00023274"/>
    </source>
</evidence>
<feature type="transmembrane region" description="Helical" evidence="27">
    <location>
        <begin position="426"/>
        <end position="454"/>
    </location>
</feature>
<dbReference type="GO" id="GO:0044038">
    <property type="term" value="P:cell wall macromolecule biosynthetic process"/>
    <property type="evidence" value="ECO:0007669"/>
    <property type="project" value="TreeGrafter"/>
</dbReference>
<dbReference type="CDD" id="cd11082">
    <property type="entry name" value="CYP61_CYP710"/>
    <property type="match status" value="1"/>
</dbReference>
<dbReference type="InterPro" id="IPR036396">
    <property type="entry name" value="Cyt_P450_sf"/>
</dbReference>
<dbReference type="InterPro" id="IPR036967">
    <property type="entry name" value="Ribosomal_uS11_sf"/>
</dbReference>
<keyword evidence="16" id="KW-0503">Monooxygenase</keyword>
<dbReference type="GO" id="GO:0008963">
    <property type="term" value="F:phospho-N-acetylmuramoyl-pentapeptide-transferase activity"/>
    <property type="evidence" value="ECO:0007669"/>
    <property type="project" value="InterPro"/>
</dbReference>
<dbReference type="InterPro" id="IPR001971">
    <property type="entry name" value="Ribosomal_uS11"/>
</dbReference>
<dbReference type="GO" id="GO:0005506">
    <property type="term" value="F:iron ion binding"/>
    <property type="evidence" value="ECO:0007669"/>
    <property type="project" value="InterPro"/>
</dbReference>
<feature type="transmembrane region" description="Helical" evidence="27">
    <location>
        <begin position="303"/>
        <end position="322"/>
    </location>
</feature>
<evidence type="ECO:0000256" key="4">
    <source>
        <dbReference type="ARBA" id="ARBA00006194"/>
    </source>
</evidence>
<dbReference type="Gene3D" id="3.30.420.80">
    <property type="entry name" value="Ribosomal protein S11"/>
    <property type="match status" value="1"/>
</dbReference>
<evidence type="ECO:0000313" key="28">
    <source>
        <dbReference type="EMBL" id="OMO70274.1"/>
    </source>
</evidence>
<dbReference type="CDD" id="cd06852">
    <property type="entry name" value="GT_MraY"/>
    <property type="match status" value="1"/>
</dbReference>
<feature type="transmembrane region" description="Helical" evidence="27">
    <location>
        <begin position="157"/>
        <end position="178"/>
    </location>
</feature>
<keyword evidence="13" id="KW-0560">Oxidoreductase</keyword>
<keyword evidence="12 27" id="KW-1133">Transmembrane helix</keyword>
<feature type="region of interest" description="Disordered" evidence="26">
    <location>
        <begin position="1"/>
        <end position="25"/>
    </location>
</feature>
<dbReference type="InterPro" id="IPR017972">
    <property type="entry name" value="Cyt_P450_CS"/>
</dbReference>
<evidence type="ECO:0000256" key="14">
    <source>
        <dbReference type="ARBA" id="ARBA00023004"/>
    </source>
</evidence>
<comment type="similarity">
    <text evidence="3">Belongs to the glycosyltransferase 4 family. MraY subfamily.</text>
</comment>
<evidence type="ECO:0000256" key="2">
    <source>
        <dbReference type="ARBA" id="ARBA00004141"/>
    </source>
</evidence>
<dbReference type="GO" id="GO:0003735">
    <property type="term" value="F:structural constituent of ribosome"/>
    <property type="evidence" value="ECO:0007669"/>
    <property type="project" value="InterPro"/>
</dbReference>
<comment type="caution">
    <text evidence="28">The sequence shown here is derived from an EMBL/GenBank/DDBJ whole genome shotgun (WGS) entry which is preliminary data.</text>
</comment>
<organism evidence="28 29">
    <name type="scientific">Corchorus capsularis</name>
    <name type="common">Jute</name>
    <dbReference type="NCBI Taxonomy" id="210143"/>
    <lineage>
        <taxon>Eukaryota</taxon>
        <taxon>Viridiplantae</taxon>
        <taxon>Streptophyta</taxon>
        <taxon>Embryophyta</taxon>
        <taxon>Tracheophyta</taxon>
        <taxon>Spermatophyta</taxon>
        <taxon>Magnoliopsida</taxon>
        <taxon>eudicotyledons</taxon>
        <taxon>Gunneridae</taxon>
        <taxon>Pentapetalae</taxon>
        <taxon>rosids</taxon>
        <taxon>malvids</taxon>
        <taxon>Malvales</taxon>
        <taxon>Malvaceae</taxon>
        <taxon>Grewioideae</taxon>
        <taxon>Apeibeae</taxon>
        <taxon>Corchorus</taxon>
    </lineage>
</organism>
<evidence type="ECO:0000256" key="1">
    <source>
        <dbReference type="ARBA" id="ARBA00001971"/>
    </source>
</evidence>
<evidence type="ECO:0000256" key="21">
    <source>
        <dbReference type="ARBA" id="ARBA00039038"/>
    </source>
</evidence>
<evidence type="ECO:0000256" key="5">
    <source>
        <dbReference type="ARBA" id="ARBA00010617"/>
    </source>
</evidence>
<keyword evidence="15" id="KW-0756">Sterol biosynthesis</keyword>
<evidence type="ECO:0000256" key="24">
    <source>
        <dbReference type="PIRSR" id="PIRSR602403-1"/>
    </source>
</evidence>
<evidence type="ECO:0000256" key="26">
    <source>
        <dbReference type="SAM" id="MobiDB-lite"/>
    </source>
</evidence>
<dbReference type="FunFam" id="1.10.630.10:FF:000021">
    <property type="entry name" value="Cytochrome P450 61"/>
    <property type="match status" value="1"/>
</dbReference>
<dbReference type="InterPro" id="IPR001128">
    <property type="entry name" value="Cyt_P450"/>
</dbReference>
<keyword evidence="6" id="KW-0444">Lipid biosynthesis</keyword>
<feature type="binding site" description="axial binding residue" evidence="24">
    <location>
        <position position="1046"/>
    </location>
    <ligand>
        <name>heme</name>
        <dbReference type="ChEBI" id="CHEBI:30413"/>
    </ligand>
    <ligandPart>
        <name>Fe</name>
        <dbReference type="ChEBI" id="CHEBI:18248"/>
    </ligandPart>
</feature>
<keyword evidence="29" id="KW-1185">Reference proteome</keyword>
<evidence type="ECO:0000256" key="3">
    <source>
        <dbReference type="ARBA" id="ARBA00005583"/>
    </source>
</evidence>
<keyword evidence="7 28" id="KW-0808">Transferase</keyword>
<feature type="transmembrane region" description="Helical" evidence="27">
    <location>
        <begin position="265"/>
        <end position="283"/>
    </location>
</feature>
<keyword evidence="20 25" id="KW-0687">Ribonucleoprotein</keyword>
<comment type="cofactor">
    <cofactor evidence="1 24">
        <name>heme</name>
        <dbReference type="ChEBI" id="CHEBI:30413"/>
    </cofactor>
</comment>
<evidence type="ECO:0000256" key="27">
    <source>
        <dbReference type="SAM" id="Phobius"/>
    </source>
</evidence>
<dbReference type="PRINTS" id="PR00465">
    <property type="entry name" value="EP450IV"/>
</dbReference>
<dbReference type="Pfam" id="PF00411">
    <property type="entry name" value="Ribosomal_S11"/>
    <property type="match status" value="1"/>
</dbReference>
<dbReference type="GO" id="GO:0016126">
    <property type="term" value="P:sterol biosynthetic process"/>
    <property type="evidence" value="ECO:0007669"/>
    <property type="project" value="UniProtKB-KW"/>
</dbReference>
<evidence type="ECO:0000256" key="19">
    <source>
        <dbReference type="ARBA" id="ARBA00023221"/>
    </source>
</evidence>
<evidence type="ECO:0000256" key="9">
    <source>
        <dbReference type="ARBA" id="ARBA00022723"/>
    </source>
</evidence>
<evidence type="ECO:0000256" key="6">
    <source>
        <dbReference type="ARBA" id="ARBA00022516"/>
    </source>
</evidence>